<proteinExistence type="predicted"/>
<dbReference type="PROSITE" id="PS50112">
    <property type="entry name" value="PAS"/>
    <property type="match status" value="1"/>
</dbReference>
<feature type="domain" description="PAS" evidence="1">
    <location>
        <begin position="51"/>
        <end position="102"/>
    </location>
</feature>
<sequence length="168" mass="19544">MQHLPPMSLPSREENHKIIPFAYYNTEPRNLIVGPKHYILRDNISIISRTNADGFITHANQAFIVTSGYSKEELIGSSQNIIRHPDMPRSVFKNLWETISQGKIWEGHLKNLRKDGGYYWVHATIQPVMENGKPKSYTSTRRKMDRETIQMAEALYAEMRKSEKEQVQ</sequence>
<evidence type="ECO:0000313" key="3">
    <source>
        <dbReference type="Proteomes" id="UP000254575"/>
    </source>
</evidence>
<protein>
    <submittedName>
        <fullName evidence="2">Aerotaxis receptor</fullName>
    </submittedName>
</protein>
<dbReference type="AlphaFoldDB" id="A0A380MK74"/>
<dbReference type="Pfam" id="PF08447">
    <property type="entry name" value="PAS_3"/>
    <property type="match status" value="1"/>
</dbReference>
<organism evidence="2 3">
    <name type="scientific">Suttonella indologenes</name>
    <dbReference type="NCBI Taxonomy" id="13276"/>
    <lineage>
        <taxon>Bacteria</taxon>
        <taxon>Pseudomonadati</taxon>
        <taxon>Pseudomonadota</taxon>
        <taxon>Gammaproteobacteria</taxon>
        <taxon>Cardiobacteriales</taxon>
        <taxon>Cardiobacteriaceae</taxon>
        <taxon>Suttonella</taxon>
    </lineage>
</organism>
<evidence type="ECO:0000259" key="1">
    <source>
        <dbReference type="PROSITE" id="PS50112"/>
    </source>
</evidence>
<dbReference type="SUPFAM" id="SSF55785">
    <property type="entry name" value="PYP-like sensor domain (PAS domain)"/>
    <property type="match status" value="1"/>
</dbReference>
<keyword evidence="3" id="KW-1185">Reference proteome</keyword>
<dbReference type="OrthoDB" id="9781845at2"/>
<dbReference type="Proteomes" id="UP000254575">
    <property type="component" value="Unassembled WGS sequence"/>
</dbReference>
<keyword evidence="2" id="KW-0675">Receptor</keyword>
<reference evidence="2 3" key="1">
    <citation type="submission" date="2018-06" db="EMBL/GenBank/DDBJ databases">
        <authorList>
            <consortium name="Pathogen Informatics"/>
            <person name="Doyle S."/>
        </authorList>
    </citation>
    <scope>NUCLEOTIDE SEQUENCE [LARGE SCALE GENOMIC DNA]</scope>
    <source>
        <strain evidence="2 3">NCTC10717</strain>
    </source>
</reference>
<evidence type="ECO:0000313" key="2">
    <source>
        <dbReference type="EMBL" id="SUO91940.1"/>
    </source>
</evidence>
<gene>
    <name evidence="2" type="primary">aer_1</name>
    <name evidence="2" type="ORF">NCTC10717_00315</name>
</gene>
<dbReference type="NCBIfam" id="TIGR00229">
    <property type="entry name" value="sensory_box"/>
    <property type="match status" value="1"/>
</dbReference>
<name>A0A380MK74_9GAMM</name>
<dbReference type="Gene3D" id="3.30.450.20">
    <property type="entry name" value="PAS domain"/>
    <property type="match status" value="1"/>
</dbReference>
<dbReference type="EMBL" id="UHIA01000003">
    <property type="protein sequence ID" value="SUO91940.1"/>
    <property type="molecule type" value="Genomic_DNA"/>
</dbReference>
<dbReference type="CDD" id="cd00130">
    <property type="entry name" value="PAS"/>
    <property type="match status" value="1"/>
</dbReference>
<dbReference type="InterPro" id="IPR013655">
    <property type="entry name" value="PAS_fold_3"/>
</dbReference>
<dbReference type="InterPro" id="IPR035965">
    <property type="entry name" value="PAS-like_dom_sf"/>
</dbReference>
<dbReference type="RefSeq" id="WP_115217625.1">
    <property type="nucleotide sequence ID" value="NZ_UHIA01000003.1"/>
</dbReference>
<dbReference type="InterPro" id="IPR000014">
    <property type="entry name" value="PAS"/>
</dbReference>
<accession>A0A380MK74</accession>